<dbReference type="SMART" id="SM00576">
    <property type="entry name" value="BTP"/>
    <property type="match status" value="1"/>
</dbReference>
<keyword evidence="8" id="KW-1185">Reference proteome</keyword>
<comment type="caution">
    <text evidence="7">The sequence shown here is derived from an EMBL/GenBank/DDBJ whole genome shotgun (WGS) entry which is preliminary data.</text>
</comment>
<proteinExistence type="predicted"/>
<keyword evidence="4" id="KW-0539">Nucleus</keyword>
<protein>
    <recommendedName>
        <fullName evidence="6">Bromodomain associated domain-containing protein</fullName>
    </recommendedName>
</protein>
<feature type="compositionally biased region" description="Basic and acidic residues" evidence="5">
    <location>
        <begin position="609"/>
        <end position="619"/>
    </location>
</feature>
<feature type="compositionally biased region" description="Basic and acidic residues" evidence="5">
    <location>
        <begin position="545"/>
        <end position="557"/>
    </location>
</feature>
<dbReference type="GO" id="GO:0045944">
    <property type="term" value="P:positive regulation of transcription by RNA polymerase II"/>
    <property type="evidence" value="ECO:0007669"/>
    <property type="project" value="TreeGrafter"/>
</dbReference>
<dbReference type="GO" id="GO:0002039">
    <property type="term" value="F:p53 binding"/>
    <property type="evidence" value="ECO:0007669"/>
    <property type="project" value="TreeGrafter"/>
</dbReference>
<feature type="compositionally biased region" description="Basic and acidic residues" evidence="5">
    <location>
        <begin position="626"/>
        <end position="645"/>
    </location>
</feature>
<feature type="compositionally biased region" description="Low complexity" evidence="5">
    <location>
        <begin position="458"/>
        <end position="470"/>
    </location>
</feature>
<feature type="region of interest" description="Disordered" evidence="5">
    <location>
        <begin position="176"/>
        <end position="205"/>
    </location>
</feature>
<evidence type="ECO:0000256" key="5">
    <source>
        <dbReference type="SAM" id="MobiDB-lite"/>
    </source>
</evidence>
<dbReference type="PANTHER" id="PTHR46452">
    <property type="entry name" value="TRANSCRIPTION INITIATION FACTOR TFIID SUBUNIT 3"/>
    <property type="match status" value="1"/>
</dbReference>
<feature type="domain" description="Bromodomain associated" evidence="6">
    <location>
        <begin position="65"/>
        <end position="142"/>
    </location>
</feature>
<evidence type="ECO:0000256" key="4">
    <source>
        <dbReference type="ARBA" id="ARBA00023242"/>
    </source>
</evidence>
<feature type="region of interest" description="Disordered" evidence="5">
    <location>
        <begin position="1"/>
        <end position="58"/>
    </location>
</feature>
<dbReference type="Proteomes" id="UP001328107">
    <property type="component" value="Unassembled WGS sequence"/>
</dbReference>
<organism evidence="7 8">
    <name type="scientific">Pristionchus mayeri</name>
    <dbReference type="NCBI Taxonomy" id="1317129"/>
    <lineage>
        <taxon>Eukaryota</taxon>
        <taxon>Metazoa</taxon>
        <taxon>Ecdysozoa</taxon>
        <taxon>Nematoda</taxon>
        <taxon>Chromadorea</taxon>
        <taxon>Rhabditida</taxon>
        <taxon>Rhabditina</taxon>
        <taxon>Diplogasteromorpha</taxon>
        <taxon>Diplogasteroidea</taxon>
        <taxon>Neodiplogasteridae</taxon>
        <taxon>Pristionchus</taxon>
    </lineage>
</organism>
<dbReference type="AlphaFoldDB" id="A0AAN5DHJ1"/>
<dbReference type="CDD" id="cd06503">
    <property type="entry name" value="ATP-synt_Fo_b"/>
    <property type="match status" value="1"/>
</dbReference>
<feature type="non-terminal residue" evidence="7">
    <location>
        <position position="645"/>
    </location>
</feature>
<dbReference type="Pfam" id="PF07524">
    <property type="entry name" value="Bromo_TP"/>
    <property type="match status" value="1"/>
</dbReference>
<accession>A0AAN5DHJ1</accession>
<keyword evidence="2" id="KW-0805">Transcription regulation</keyword>
<name>A0AAN5DHJ1_9BILA</name>
<feature type="region of interest" description="Disordered" evidence="5">
    <location>
        <begin position="256"/>
        <end position="580"/>
    </location>
</feature>
<reference evidence="8" key="1">
    <citation type="submission" date="2022-10" db="EMBL/GenBank/DDBJ databases">
        <title>Genome assembly of Pristionchus species.</title>
        <authorList>
            <person name="Yoshida K."/>
            <person name="Sommer R.J."/>
        </authorList>
    </citation>
    <scope>NUCLEOTIDE SEQUENCE [LARGE SCALE GENOMIC DNA]</scope>
    <source>
        <strain evidence="8">RS5460</strain>
    </source>
</reference>
<evidence type="ECO:0000256" key="1">
    <source>
        <dbReference type="ARBA" id="ARBA00004123"/>
    </source>
</evidence>
<feature type="compositionally biased region" description="Low complexity" evidence="5">
    <location>
        <begin position="31"/>
        <end position="43"/>
    </location>
</feature>
<feature type="compositionally biased region" description="Basic and acidic residues" evidence="5">
    <location>
        <begin position="1"/>
        <end position="13"/>
    </location>
</feature>
<dbReference type="GO" id="GO:0005669">
    <property type="term" value="C:transcription factor TFIID complex"/>
    <property type="evidence" value="ECO:0007669"/>
    <property type="project" value="TreeGrafter"/>
</dbReference>
<evidence type="ECO:0000259" key="6">
    <source>
        <dbReference type="SMART" id="SM00576"/>
    </source>
</evidence>
<feature type="compositionally biased region" description="Polar residues" evidence="5">
    <location>
        <begin position="44"/>
        <end position="57"/>
    </location>
</feature>
<keyword evidence="3" id="KW-0804">Transcription</keyword>
<evidence type="ECO:0000313" key="8">
    <source>
        <dbReference type="Proteomes" id="UP001328107"/>
    </source>
</evidence>
<comment type="subcellular location">
    <subcellularLocation>
        <location evidence="1">Nucleus</location>
    </subcellularLocation>
</comment>
<sequence>GVNARSRDGRNRENGSPLHSSMLLTNQNQKAMASAPSSSSATANGVSQHPTTSSSSCDVACPEPDVVAAIAMRKAMGALLDNVGFTHAHEGPLNVLTDVAIRFMEKLCTEVKLSGEYCGRSQPAVDDLSHAFSTLKFDQIDFHSYLSQVSSITPVPPMPLFPVDLASKRSRINGYKASREERRTRPPHIPSFLPGIRPSGEEKEDAHVPVASTSTAVEVFETPTTSFEKSKGDYLSRFECDVPGFLGASAFNYGMKKTDKDKNPPVLLVMKGRRAEEERRREEDERSKRREPERAATATPCLEETNGIHSKFKKHKEKDKEKGSRPPSTLKGVGKGEKKEKTPHKIRKEEKSRTSTPIIRDNAAPPVLHPEVPHATPLKSEKMDREPAPSLLNLFDDPAEEADIPLPRTPGRNYDSPDDDPLFFDPDPFGRNSLNAQDSGRSSFNAPASSGRNSFNAPSTSTPIKSTPTITDEERRRKEEKRAKKEERKKKKAAEEAEKEALKEAKRIAAMEESKERKQKREQEIAEKERKEREKAAAKMQQRIAENERRERERAEARLQQQQAEKERKEREAKAEAKRLEELEMARIMEAKKEQIRIESARVAKAFKEQMDKEKEAKEKKRKEERRKEEEKRREEEKRKEEEKR</sequence>
<feature type="compositionally biased region" description="Polar residues" evidence="5">
    <location>
        <begin position="17"/>
        <end position="30"/>
    </location>
</feature>
<dbReference type="EMBL" id="BTRK01000006">
    <property type="protein sequence ID" value="GMR63050.1"/>
    <property type="molecule type" value="Genomic_DNA"/>
</dbReference>
<feature type="non-terminal residue" evidence="7">
    <location>
        <position position="1"/>
    </location>
</feature>
<evidence type="ECO:0000313" key="7">
    <source>
        <dbReference type="EMBL" id="GMR63050.1"/>
    </source>
</evidence>
<dbReference type="GO" id="GO:0046982">
    <property type="term" value="F:protein heterodimerization activity"/>
    <property type="evidence" value="ECO:0007669"/>
    <property type="project" value="InterPro"/>
</dbReference>
<feature type="compositionally biased region" description="Basic and acidic residues" evidence="5">
    <location>
        <begin position="472"/>
        <end position="486"/>
    </location>
</feature>
<feature type="compositionally biased region" description="Basic and acidic residues" evidence="5">
    <location>
        <begin position="273"/>
        <end position="294"/>
    </location>
</feature>
<dbReference type="CDD" id="cd00076">
    <property type="entry name" value="HFD_SF"/>
    <property type="match status" value="1"/>
</dbReference>
<dbReference type="InterPro" id="IPR006565">
    <property type="entry name" value="BTP"/>
</dbReference>
<feature type="compositionally biased region" description="Basic and acidic residues" evidence="5">
    <location>
        <begin position="493"/>
        <end position="537"/>
    </location>
</feature>
<dbReference type="InterPro" id="IPR009072">
    <property type="entry name" value="Histone-fold"/>
</dbReference>
<evidence type="ECO:0000256" key="2">
    <source>
        <dbReference type="ARBA" id="ARBA00023015"/>
    </source>
</evidence>
<feature type="compositionally biased region" description="Polar residues" evidence="5">
    <location>
        <begin position="432"/>
        <end position="457"/>
    </location>
</feature>
<evidence type="ECO:0000256" key="3">
    <source>
        <dbReference type="ARBA" id="ARBA00023163"/>
    </source>
</evidence>
<dbReference type="PANTHER" id="PTHR46452:SF1">
    <property type="entry name" value="TRANSCRIPTION INITIATION FACTOR TFIID SUBUNIT 3"/>
    <property type="match status" value="1"/>
</dbReference>
<feature type="region of interest" description="Disordered" evidence="5">
    <location>
        <begin position="609"/>
        <end position="645"/>
    </location>
</feature>
<feature type="compositionally biased region" description="Basic and acidic residues" evidence="5">
    <location>
        <begin position="564"/>
        <end position="580"/>
    </location>
</feature>
<gene>
    <name evidence="7" type="ORF">PMAYCL1PPCAC_33245</name>
</gene>
<dbReference type="Gene3D" id="1.10.20.10">
    <property type="entry name" value="Histone, subunit A"/>
    <property type="match status" value="1"/>
</dbReference>